<gene>
    <name evidence="5" type="ORF">GM160_07335</name>
</gene>
<dbReference type="PROSITE" id="PS51832">
    <property type="entry name" value="HD_GYP"/>
    <property type="match status" value="1"/>
</dbReference>
<accession>A0A6I6D3D9</accession>
<dbReference type="SMART" id="SM00471">
    <property type="entry name" value="HDc"/>
    <property type="match status" value="1"/>
</dbReference>
<keyword evidence="1" id="KW-0472">Membrane</keyword>
<feature type="domain" description="HD-GYP" evidence="4">
    <location>
        <begin position="207"/>
        <end position="402"/>
    </location>
</feature>
<keyword evidence="1" id="KW-0812">Transmembrane</keyword>
<evidence type="ECO:0000313" key="5">
    <source>
        <dbReference type="EMBL" id="QGT78727.1"/>
    </source>
</evidence>
<evidence type="ECO:0000313" key="6">
    <source>
        <dbReference type="Proteomes" id="UP000427716"/>
    </source>
</evidence>
<dbReference type="CDD" id="cd00077">
    <property type="entry name" value="HDc"/>
    <property type="match status" value="1"/>
</dbReference>
<dbReference type="EMBL" id="CP046415">
    <property type="protein sequence ID" value="QGT78727.1"/>
    <property type="molecule type" value="Genomic_DNA"/>
</dbReference>
<dbReference type="InterPro" id="IPR006674">
    <property type="entry name" value="HD_domain"/>
</dbReference>
<dbReference type="RefSeq" id="WP_156574240.1">
    <property type="nucleotide sequence ID" value="NZ_CP046415.1"/>
</dbReference>
<name>A0A6I6D3D9_9GAMM</name>
<sequence length="418" mass="45880">MNSYRRKAAILIALVSAVLAIIASSAASFVARENAEHATVQLAVEESRRMIGQFDIGDLNGPDGQAVATRAARALAGGLFEVAEIYDRNGELLAEWNTGEGERLQAQIDEHEGLQSRQPDYQGLYLPDGRWVLRVFVPLYGDQPADAAPTAYFEGVRVVPDWQRQNMLGTTLTAALMAALAAIACGLAIYPIVVHLNNENDRKSRDLLKSHIALLEAMGKAVAKRDSDTGDHNYRVTNIAMAIGEKLDLADKPMRALLSGALLHDVGKIGVPDRILLKPGRLDDQEMALMRSHVPQGEDIVDGIPSLDEARDVIACHHEKWDGTGYPRGLAGEDIPLSARIFAVADVFDALCSPRPYKDAMSFETAWGIIRDDAGSHFDPRVVEAFRPIARKLHEQHFGRNGGRSREILERGIAKYFF</sequence>
<dbReference type="Pfam" id="PF13487">
    <property type="entry name" value="HD_5"/>
    <property type="match status" value="1"/>
</dbReference>
<feature type="domain" description="HD" evidence="3">
    <location>
        <begin position="229"/>
        <end position="351"/>
    </location>
</feature>
<dbReference type="InterPro" id="IPR003607">
    <property type="entry name" value="HD/PDEase_dom"/>
</dbReference>
<dbReference type="SUPFAM" id="SSF109604">
    <property type="entry name" value="HD-domain/PDEase-like"/>
    <property type="match status" value="1"/>
</dbReference>
<feature type="signal peptide" evidence="2">
    <location>
        <begin position="1"/>
        <end position="26"/>
    </location>
</feature>
<dbReference type="GO" id="GO:0008081">
    <property type="term" value="F:phosphoric diester hydrolase activity"/>
    <property type="evidence" value="ECO:0007669"/>
    <property type="project" value="UniProtKB-ARBA"/>
</dbReference>
<evidence type="ECO:0000256" key="2">
    <source>
        <dbReference type="SAM" id="SignalP"/>
    </source>
</evidence>
<dbReference type="Proteomes" id="UP000427716">
    <property type="component" value="Chromosome"/>
</dbReference>
<organism evidence="5 6">
    <name type="scientific">Guyparkeria halophila</name>
    <dbReference type="NCBI Taxonomy" id="47960"/>
    <lineage>
        <taxon>Bacteria</taxon>
        <taxon>Pseudomonadati</taxon>
        <taxon>Pseudomonadota</taxon>
        <taxon>Gammaproteobacteria</taxon>
        <taxon>Chromatiales</taxon>
        <taxon>Thioalkalibacteraceae</taxon>
        <taxon>Guyparkeria</taxon>
    </lineage>
</organism>
<evidence type="ECO:0000259" key="4">
    <source>
        <dbReference type="PROSITE" id="PS51832"/>
    </source>
</evidence>
<feature type="chain" id="PRO_5026175014" evidence="2">
    <location>
        <begin position="27"/>
        <end position="418"/>
    </location>
</feature>
<dbReference type="InterPro" id="IPR037522">
    <property type="entry name" value="HD_GYP_dom"/>
</dbReference>
<dbReference type="InterPro" id="IPR052020">
    <property type="entry name" value="Cyclic_di-GMP/3'3'-cGAMP_PDE"/>
</dbReference>
<feature type="transmembrane region" description="Helical" evidence="1">
    <location>
        <begin position="174"/>
        <end position="196"/>
    </location>
</feature>
<evidence type="ECO:0000256" key="1">
    <source>
        <dbReference type="SAM" id="Phobius"/>
    </source>
</evidence>
<dbReference type="AlphaFoldDB" id="A0A6I6D3D9"/>
<proteinExistence type="predicted"/>
<keyword evidence="1" id="KW-1133">Transmembrane helix</keyword>
<keyword evidence="6" id="KW-1185">Reference proteome</keyword>
<dbReference type="PANTHER" id="PTHR45228">
    <property type="entry name" value="CYCLIC DI-GMP PHOSPHODIESTERASE TM_0186-RELATED"/>
    <property type="match status" value="1"/>
</dbReference>
<dbReference type="PROSITE" id="PS51831">
    <property type="entry name" value="HD"/>
    <property type="match status" value="1"/>
</dbReference>
<evidence type="ECO:0000259" key="3">
    <source>
        <dbReference type="PROSITE" id="PS51831"/>
    </source>
</evidence>
<reference evidence="5 6" key="1">
    <citation type="submission" date="2019-11" db="EMBL/GenBank/DDBJ databases">
        <authorList>
            <person name="Zhang J."/>
            <person name="Sun C."/>
        </authorList>
    </citation>
    <scope>NUCLEOTIDE SEQUENCE [LARGE SCALE GENOMIC DNA]</scope>
    <source>
        <strain evidence="6">sp2</strain>
    </source>
</reference>
<dbReference type="KEGG" id="ghl:GM160_07335"/>
<protein>
    <submittedName>
        <fullName evidence="5">HD domain-containing protein</fullName>
    </submittedName>
</protein>
<dbReference type="Gene3D" id="1.10.3210.10">
    <property type="entry name" value="Hypothetical protein af1432"/>
    <property type="match status" value="1"/>
</dbReference>
<keyword evidence="2" id="KW-0732">Signal</keyword>